<dbReference type="RefSeq" id="XP_031328648.1">
    <property type="nucleotide sequence ID" value="XM_031472788.1"/>
</dbReference>
<dbReference type="InterPro" id="IPR006578">
    <property type="entry name" value="MADF-dom"/>
</dbReference>
<dbReference type="PROSITE" id="PS51029">
    <property type="entry name" value="MADF"/>
    <property type="match status" value="1"/>
</dbReference>
<dbReference type="PANTHER" id="PTHR21505">
    <property type="entry name" value="MADF DOMAIN-CONTAINING PROTEIN-RELATED"/>
    <property type="match status" value="1"/>
</dbReference>
<evidence type="ECO:0000313" key="3">
    <source>
        <dbReference type="EMBL" id="JAV83011.1"/>
    </source>
</evidence>
<dbReference type="OrthoDB" id="6152242at2759"/>
<dbReference type="KEGG" id="ppyr:116165107"/>
<protein>
    <recommendedName>
        <fullName evidence="2">MADF domain-containing protein</fullName>
    </recommendedName>
</protein>
<dbReference type="KEGG" id="ppyr:116166237"/>
<dbReference type="RefSeq" id="XP_031336962.1">
    <property type="nucleotide sequence ID" value="XM_031481102.1"/>
</dbReference>
<feature type="domain" description="MADF" evidence="2">
    <location>
        <begin position="11"/>
        <end position="109"/>
    </location>
</feature>
<organism evidence="3">
    <name type="scientific">Photinus pyralis</name>
    <name type="common">Common eastern firefly</name>
    <name type="synonym">Lampyris pyralis</name>
    <dbReference type="NCBI Taxonomy" id="7054"/>
    <lineage>
        <taxon>Eukaryota</taxon>
        <taxon>Metazoa</taxon>
        <taxon>Ecdysozoa</taxon>
        <taxon>Arthropoda</taxon>
        <taxon>Hexapoda</taxon>
        <taxon>Insecta</taxon>
        <taxon>Pterygota</taxon>
        <taxon>Neoptera</taxon>
        <taxon>Endopterygota</taxon>
        <taxon>Coleoptera</taxon>
        <taxon>Polyphaga</taxon>
        <taxon>Elateriformia</taxon>
        <taxon>Elateroidea</taxon>
        <taxon>Lampyridae</taxon>
        <taxon>Lampyrinae</taxon>
        <taxon>Photinus</taxon>
    </lineage>
</organism>
<sequence>MLEKEKEVWTDIIDTFRDMPFLWDKTNSNYLNRDMRQEGFNILLDKYKVFDKSATLDVFKKKLENMRTTYNRELKKIKNSKITGSGLDDIYIPSLWYFDLMGFLTENTQPSRDGKDTLENSTQETPQVPVELSNENALDQEASGTNAATQEEIPSTSKMTNTKRQRKSLDKAKEEVLKKANKLLDDTEQEWEIIGKSLGLQLSTVDPQQSAIANKLISDVIFYAKLGKLTENASIILNPAVQTPYHYQYSSSSPSSRHSVASVSTPRVSQYSASYSAPPSISMGPISPQYLASGSTPTTNQTASFYPVDRTPTVVHPTTFDQPPPEDTDIISQYLVFK</sequence>
<proteinExistence type="predicted"/>
<dbReference type="SMART" id="SM00595">
    <property type="entry name" value="MADF"/>
    <property type="match status" value="1"/>
</dbReference>
<feature type="compositionally biased region" description="Polar residues" evidence="1">
    <location>
        <begin position="133"/>
        <end position="160"/>
    </location>
</feature>
<dbReference type="GeneID" id="116165107"/>
<dbReference type="EMBL" id="GEZM01036041">
    <property type="protein sequence ID" value="JAV83011.1"/>
    <property type="molecule type" value="Transcribed_RNA"/>
</dbReference>
<name>A0A1Y1MBP9_PHOPY</name>
<dbReference type="RefSeq" id="XP_031335262.1">
    <property type="nucleotide sequence ID" value="XM_031479402.1"/>
</dbReference>
<feature type="non-terminal residue" evidence="3">
    <location>
        <position position="338"/>
    </location>
</feature>
<evidence type="ECO:0000259" key="2">
    <source>
        <dbReference type="PROSITE" id="PS51029"/>
    </source>
</evidence>
<dbReference type="GeneID" id="116166237"/>
<feature type="region of interest" description="Disordered" evidence="1">
    <location>
        <begin position="109"/>
        <end position="170"/>
    </location>
</feature>
<dbReference type="GeneID" id="116159724"/>
<accession>A0A1Y1MBP9</accession>
<dbReference type="KEGG" id="ppyr:116159724"/>
<dbReference type="PANTHER" id="PTHR21505:SF8">
    <property type="entry name" value="DPT-YFP REPRESSOR BY OVEREXPRESSION, ISOFORM D-RELATED"/>
    <property type="match status" value="1"/>
</dbReference>
<evidence type="ECO:0000256" key="1">
    <source>
        <dbReference type="SAM" id="MobiDB-lite"/>
    </source>
</evidence>
<dbReference type="Pfam" id="PF10545">
    <property type="entry name" value="MADF_DNA_bdg"/>
    <property type="match status" value="1"/>
</dbReference>
<reference evidence="3" key="1">
    <citation type="journal article" date="2016" name="Sci. Rep.">
        <title>Molecular characterization of firefly nuptial gifts: a multi-omics approach sheds light on postcopulatory sexual selection.</title>
        <authorList>
            <person name="Al-Wathiqui N."/>
            <person name="Fallon T.R."/>
            <person name="South A."/>
            <person name="Weng J.K."/>
            <person name="Lewis S.M."/>
        </authorList>
    </citation>
    <scope>NUCLEOTIDE SEQUENCE</scope>
</reference>
<dbReference type="AlphaFoldDB" id="A0A1Y1MBP9"/>